<reference evidence="1 2" key="1">
    <citation type="journal article" date="2017" name="Viruses">
        <title>The Operophtera brumata Nucleopolyhedrovirus (OpbuNPV) Represents an Early, Divergent Lineage within Genus Alphabaculovirus.</title>
        <authorList>
            <person name="Harrison R.L."/>
            <person name="Rowley D.L."/>
            <person name="Mowery J.D."/>
            <person name="Bauchan G.R."/>
            <person name="Burand J.P."/>
        </authorList>
    </citation>
    <scope>NUCLEOTIDE SEQUENCE [LARGE SCALE GENOMIC DNA]</scope>
    <source>
        <strain evidence="1">OpbuNPV-MA</strain>
    </source>
</reference>
<proteinExistence type="predicted"/>
<dbReference type="GeneID" id="41700004"/>
<accession>A0A2H4UZZ3</accession>
<dbReference type="InterPro" id="IPR010785">
    <property type="entry name" value="AcMNPV_AC18"/>
</dbReference>
<dbReference type="Proteomes" id="UP000290445">
    <property type="component" value="Segment"/>
</dbReference>
<dbReference type="KEGG" id="vg:41700004"/>
<dbReference type="Pfam" id="PF07134">
    <property type="entry name" value="AcMNPV_Orf18"/>
    <property type="match status" value="1"/>
</dbReference>
<name>A0A2H4UZZ3_9ABAC</name>
<dbReference type="EMBL" id="MF614691">
    <property type="protein sequence ID" value="AUA60341.1"/>
    <property type="molecule type" value="Genomic_DNA"/>
</dbReference>
<sequence length="407" mass="48052">MMQTLKSQLLEDKLVYVSKKEINDTLSDYVLKNIKSTFIEDAFTTTATVLQNDYPAVKGGIALNTFLKESHVDTAITDIDLELGLVANKFNDVCHDHALLYNYFPMKQLLERLDRVIMQYIDNIKSVVNDMTIQNVWPYSEPFVMFKTYRDEAIAIELHHAKESTFVVNTRQNYDKIVKLTVSLVNNQFLLVRFSINVKMLNDYMTLYLPNDTTKRLSYFPFDVFFLDISIKPFHDIDARNMSWVYGKKLNVHSLRSIVNDQLDSLFYVIAHRRHLKKQQKMNKLQSILHEHDLIHYTLNESKQYVLYQQNTIYKPTEMKRIYKLLGPYLGAVLIKALYKRNKFINNIKDLTFHVNFPFHKQMGESNYFSMVWEEYIECLYVLFGESINNYKAKNYLLDLSPNSQTY</sequence>
<organism evidence="1 2">
    <name type="scientific">Operophtera brumata nucleopolyhedrovirus</name>
    <dbReference type="NCBI Taxonomy" id="1046267"/>
    <lineage>
        <taxon>Viruses</taxon>
        <taxon>Viruses incertae sedis</taxon>
        <taxon>Naldaviricetes</taxon>
        <taxon>Lefavirales</taxon>
        <taxon>Baculoviridae</taxon>
        <taxon>Alphabaculovirus</taxon>
        <taxon>Alphabaculovirus opbrumatae</taxon>
    </lineage>
</organism>
<keyword evidence="2" id="KW-1185">Reference proteome</keyword>
<dbReference type="RefSeq" id="YP_009552670.1">
    <property type="nucleotide sequence ID" value="NC_040621.1"/>
</dbReference>
<evidence type="ECO:0000313" key="1">
    <source>
        <dbReference type="EMBL" id="AUA60341.1"/>
    </source>
</evidence>
<protein>
    <submittedName>
        <fullName evidence="1">ORF110 protein</fullName>
    </submittedName>
</protein>
<dbReference type="OrthoDB" id="15358at10239"/>
<evidence type="ECO:0000313" key="2">
    <source>
        <dbReference type="Proteomes" id="UP000290445"/>
    </source>
</evidence>